<keyword evidence="9 12" id="KW-0408">Iron</keyword>
<dbReference type="GO" id="GO:0005506">
    <property type="term" value="F:iron ion binding"/>
    <property type="evidence" value="ECO:0007669"/>
    <property type="project" value="InterPro"/>
</dbReference>
<feature type="binding site" description="axial binding residue" evidence="12">
    <location>
        <position position="462"/>
    </location>
    <ligand>
        <name>heme</name>
        <dbReference type="ChEBI" id="CHEBI:30413"/>
    </ligand>
    <ligandPart>
        <name>Fe</name>
        <dbReference type="ChEBI" id="CHEBI:18248"/>
    </ligandPart>
</feature>
<protein>
    <submittedName>
        <fullName evidence="15">Cytochrome P450 monooxygenase-like protein</fullName>
    </submittedName>
</protein>
<evidence type="ECO:0000256" key="13">
    <source>
        <dbReference type="RuleBase" id="RU000461"/>
    </source>
</evidence>
<dbReference type="PROSITE" id="PS00086">
    <property type="entry name" value="CYTOCHROME_P450"/>
    <property type="match status" value="1"/>
</dbReference>
<evidence type="ECO:0000256" key="2">
    <source>
        <dbReference type="ARBA" id="ARBA00004167"/>
    </source>
</evidence>
<keyword evidence="4 12" id="KW-0349">Heme</keyword>
<feature type="transmembrane region" description="Helical" evidence="14">
    <location>
        <begin position="20"/>
        <end position="40"/>
    </location>
</feature>
<keyword evidence="11 14" id="KW-0472">Membrane</keyword>
<dbReference type="Pfam" id="PF00067">
    <property type="entry name" value="p450"/>
    <property type="match status" value="1"/>
</dbReference>
<evidence type="ECO:0000256" key="11">
    <source>
        <dbReference type="ARBA" id="ARBA00023136"/>
    </source>
</evidence>
<dbReference type="InterPro" id="IPR002401">
    <property type="entry name" value="Cyt_P450_E_grp-I"/>
</dbReference>
<organism evidence="15 16">
    <name type="scientific">Lophiotrema nucula</name>
    <dbReference type="NCBI Taxonomy" id="690887"/>
    <lineage>
        <taxon>Eukaryota</taxon>
        <taxon>Fungi</taxon>
        <taxon>Dikarya</taxon>
        <taxon>Ascomycota</taxon>
        <taxon>Pezizomycotina</taxon>
        <taxon>Dothideomycetes</taxon>
        <taxon>Pleosporomycetidae</taxon>
        <taxon>Pleosporales</taxon>
        <taxon>Lophiotremataceae</taxon>
        <taxon>Lophiotrema</taxon>
    </lineage>
</organism>
<name>A0A6A5YGA6_9PLEO</name>
<evidence type="ECO:0000256" key="7">
    <source>
        <dbReference type="ARBA" id="ARBA00022989"/>
    </source>
</evidence>
<dbReference type="PANTHER" id="PTHR24305:SF210">
    <property type="entry name" value="CYTOCHROME P450 MONOOXYGENASE ASQL-RELATED"/>
    <property type="match status" value="1"/>
</dbReference>
<evidence type="ECO:0000256" key="3">
    <source>
        <dbReference type="ARBA" id="ARBA00010617"/>
    </source>
</evidence>
<dbReference type="InterPro" id="IPR036396">
    <property type="entry name" value="Cyt_P450_sf"/>
</dbReference>
<evidence type="ECO:0000256" key="10">
    <source>
        <dbReference type="ARBA" id="ARBA00023033"/>
    </source>
</evidence>
<reference evidence="15" key="1">
    <citation type="journal article" date="2020" name="Stud. Mycol.">
        <title>101 Dothideomycetes genomes: a test case for predicting lifestyles and emergence of pathogens.</title>
        <authorList>
            <person name="Haridas S."/>
            <person name="Albert R."/>
            <person name="Binder M."/>
            <person name="Bloem J."/>
            <person name="Labutti K."/>
            <person name="Salamov A."/>
            <person name="Andreopoulos B."/>
            <person name="Baker S."/>
            <person name="Barry K."/>
            <person name="Bills G."/>
            <person name="Bluhm B."/>
            <person name="Cannon C."/>
            <person name="Castanera R."/>
            <person name="Culley D."/>
            <person name="Daum C."/>
            <person name="Ezra D."/>
            <person name="Gonzalez J."/>
            <person name="Henrissat B."/>
            <person name="Kuo A."/>
            <person name="Liang C."/>
            <person name="Lipzen A."/>
            <person name="Lutzoni F."/>
            <person name="Magnuson J."/>
            <person name="Mondo S."/>
            <person name="Nolan M."/>
            <person name="Ohm R."/>
            <person name="Pangilinan J."/>
            <person name="Park H.-J."/>
            <person name="Ramirez L."/>
            <person name="Alfaro M."/>
            <person name="Sun H."/>
            <person name="Tritt A."/>
            <person name="Yoshinaga Y."/>
            <person name="Zwiers L.-H."/>
            <person name="Turgeon B."/>
            <person name="Goodwin S."/>
            <person name="Spatafora J."/>
            <person name="Crous P."/>
            <person name="Grigoriev I."/>
        </authorList>
    </citation>
    <scope>NUCLEOTIDE SEQUENCE</scope>
    <source>
        <strain evidence="15">CBS 627.86</strain>
    </source>
</reference>
<dbReference type="AlphaFoldDB" id="A0A6A5YGA6"/>
<keyword evidence="5 14" id="KW-0812">Transmembrane</keyword>
<dbReference type="InterPro" id="IPR050121">
    <property type="entry name" value="Cytochrome_P450_monoxygenase"/>
</dbReference>
<evidence type="ECO:0000313" key="16">
    <source>
        <dbReference type="Proteomes" id="UP000799770"/>
    </source>
</evidence>
<evidence type="ECO:0000256" key="9">
    <source>
        <dbReference type="ARBA" id="ARBA00023004"/>
    </source>
</evidence>
<evidence type="ECO:0000256" key="8">
    <source>
        <dbReference type="ARBA" id="ARBA00023002"/>
    </source>
</evidence>
<dbReference type="PRINTS" id="PR00385">
    <property type="entry name" value="P450"/>
</dbReference>
<evidence type="ECO:0000256" key="5">
    <source>
        <dbReference type="ARBA" id="ARBA00022692"/>
    </source>
</evidence>
<dbReference type="InterPro" id="IPR017972">
    <property type="entry name" value="Cyt_P450_CS"/>
</dbReference>
<dbReference type="PRINTS" id="PR00463">
    <property type="entry name" value="EP450I"/>
</dbReference>
<dbReference type="EMBL" id="ML977364">
    <property type="protein sequence ID" value="KAF2106292.1"/>
    <property type="molecule type" value="Genomic_DNA"/>
</dbReference>
<keyword evidence="8 13" id="KW-0560">Oxidoreductase</keyword>
<proteinExistence type="inferred from homology"/>
<comment type="subcellular location">
    <subcellularLocation>
        <location evidence="2">Membrane</location>
        <topology evidence="2">Single-pass membrane protein</topology>
    </subcellularLocation>
</comment>
<dbReference type="GO" id="GO:0004497">
    <property type="term" value="F:monooxygenase activity"/>
    <property type="evidence" value="ECO:0007669"/>
    <property type="project" value="UniProtKB-KW"/>
</dbReference>
<dbReference type="FunFam" id="1.10.630.10:FF:000047">
    <property type="entry name" value="Cytochrome P450 monooxygenase"/>
    <property type="match status" value="1"/>
</dbReference>
<evidence type="ECO:0000256" key="1">
    <source>
        <dbReference type="ARBA" id="ARBA00001971"/>
    </source>
</evidence>
<feature type="transmembrane region" description="Helical" evidence="14">
    <location>
        <begin position="317"/>
        <end position="339"/>
    </location>
</feature>
<evidence type="ECO:0000256" key="12">
    <source>
        <dbReference type="PIRSR" id="PIRSR602401-1"/>
    </source>
</evidence>
<comment type="similarity">
    <text evidence="3 13">Belongs to the cytochrome P450 family.</text>
</comment>
<evidence type="ECO:0000256" key="14">
    <source>
        <dbReference type="SAM" id="Phobius"/>
    </source>
</evidence>
<evidence type="ECO:0000313" key="15">
    <source>
        <dbReference type="EMBL" id="KAF2106292.1"/>
    </source>
</evidence>
<gene>
    <name evidence="15" type="ORF">BDV96DRAFT_335921</name>
</gene>
<dbReference type="PANTHER" id="PTHR24305">
    <property type="entry name" value="CYTOCHROME P450"/>
    <property type="match status" value="1"/>
</dbReference>
<dbReference type="CDD" id="cd11058">
    <property type="entry name" value="CYP60B-like"/>
    <property type="match status" value="1"/>
</dbReference>
<keyword evidence="7 14" id="KW-1133">Transmembrane helix</keyword>
<dbReference type="Gene3D" id="1.10.630.10">
    <property type="entry name" value="Cytochrome P450"/>
    <property type="match status" value="1"/>
</dbReference>
<dbReference type="OrthoDB" id="1470350at2759"/>
<sequence length="518" mass="59450">MTSSTGILPDDFRLFSVSGIAVSSGLFLGLIGLYSLWAAIRNVYFTPLKSIPGPWWARASGLPYAIHLRKGDIVTWVHQLHEKYGDVVRVSPSELSFISGETTYPEVYGFRTGKHKTEAYLKDRTWFPKPLNGSYSLIASDEETHSRYRRNLSHAFSDKALRDQESIIQGFIDLFIQRLGEQQQQGNEVDIMKWFNYATFDIIADLTFGEPLYCLRDSGYHPWVKMVFASAKAISFLVTKNRYPLIKYWDRLRDYFSNVDGDVAIRKRKEFFQVASDKVTQRLEKDTDRPDFFHYIIQGQDSVQKAMSRPEMDSNAVLFLIAGSETTATVLSGATYLLLKNPDKYAKLVHEVRSKFKSMSEITVEEVNKLEYMIAALQEGMRYYPPVPTGFPRVVPRGGDNIGGHYIPEGTAVYVSQHAANHSKRNYTDPEEYVPERWLGDERYKDDNRSSTQPFSFGPRNCLGKNLAYAEMRLIAAKLLFKFDLELVDKELDWMAANKVFTLWEKPSLMVKLHSVQR</sequence>
<evidence type="ECO:0000256" key="6">
    <source>
        <dbReference type="ARBA" id="ARBA00022723"/>
    </source>
</evidence>
<dbReference type="GO" id="GO:0016020">
    <property type="term" value="C:membrane"/>
    <property type="evidence" value="ECO:0007669"/>
    <property type="project" value="UniProtKB-SubCell"/>
</dbReference>
<dbReference type="GO" id="GO:0016705">
    <property type="term" value="F:oxidoreductase activity, acting on paired donors, with incorporation or reduction of molecular oxygen"/>
    <property type="evidence" value="ECO:0007669"/>
    <property type="project" value="InterPro"/>
</dbReference>
<comment type="cofactor">
    <cofactor evidence="1 12">
        <name>heme</name>
        <dbReference type="ChEBI" id="CHEBI:30413"/>
    </cofactor>
</comment>
<dbReference type="Proteomes" id="UP000799770">
    <property type="component" value="Unassembled WGS sequence"/>
</dbReference>
<evidence type="ECO:0000256" key="4">
    <source>
        <dbReference type="ARBA" id="ARBA00022617"/>
    </source>
</evidence>
<keyword evidence="10 13" id="KW-0503">Monooxygenase</keyword>
<dbReference type="GO" id="GO:0009403">
    <property type="term" value="P:toxin biosynthetic process"/>
    <property type="evidence" value="ECO:0007669"/>
    <property type="project" value="UniProtKB-ARBA"/>
</dbReference>
<keyword evidence="16" id="KW-1185">Reference proteome</keyword>
<dbReference type="GO" id="GO:0020037">
    <property type="term" value="F:heme binding"/>
    <property type="evidence" value="ECO:0007669"/>
    <property type="project" value="InterPro"/>
</dbReference>
<dbReference type="InterPro" id="IPR001128">
    <property type="entry name" value="Cyt_P450"/>
</dbReference>
<keyword evidence="6 12" id="KW-0479">Metal-binding</keyword>
<dbReference type="SUPFAM" id="SSF48264">
    <property type="entry name" value="Cytochrome P450"/>
    <property type="match status" value="1"/>
</dbReference>
<accession>A0A6A5YGA6</accession>